<protein>
    <submittedName>
        <fullName evidence="2">DUF4148 domain-containing protein</fullName>
    </submittedName>
</protein>
<dbReference type="RefSeq" id="WP_018439288.1">
    <property type="nucleotide sequence ID" value="NZ_KB890165.1"/>
</dbReference>
<evidence type="ECO:0000313" key="2">
    <source>
        <dbReference type="EMBL" id="PMS38729.1"/>
    </source>
</evidence>
<dbReference type="AlphaFoldDB" id="A0A2N7XAD6"/>
<feature type="chain" id="PRO_5014892484" evidence="1">
    <location>
        <begin position="22"/>
        <end position="98"/>
    </location>
</feature>
<sequence length="98" mass="10274">MKRIVTTALFASLLASTAAFADGGIGHNGTYNDQSWIGAGTKTRAEVVAERDAAWRDGTLASLNKTTYPNLSLQGHTQAERLALQEGNNGVAVARAGE</sequence>
<dbReference type="Proteomes" id="UP000235777">
    <property type="component" value="Unassembled WGS sequence"/>
</dbReference>
<keyword evidence="3" id="KW-1185">Reference proteome</keyword>
<evidence type="ECO:0000313" key="3">
    <source>
        <dbReference type="Proteomes" id="UP000235777"/>
    </source>
</evidence>
<keyword evidence="1" id="KW-0732">Signal</keyword>
<dbReference type="InterPro" id="IPR025421">
    <property type="entry name" value="DUF4148"/>
</dbReference>
<proteinExistence type="predicted"/>
<dbReference type="Pfam" id="PF13663">
    <property type="entry name" value="DUF4148"/>
    <property type="match status" value="1"/>
</dbReference>
<reference evidence="2 3" key="1">
    <citation type="submission" date="2018-01" db="EMBL/GenBank/DDBJ databases">
        <title>Whole genome analyses suggest that Burkholderia sensu lato contains two further novel genera in the rhizoxinica-symbiotica group Mycetohabitans gen. nov., and Trinickia gen. nov.: implications for the evolution of diazotrophy and nodulation in the Burkholderiaceae.</title>
        <authorList>
            <person name="Estrada-de los Santos P."/>
            <person name="Palmer M."/>
            <person name="Chavez-Ramirez B."/>
            <person name="Beukes C."/>
            <person name="Steenkamp E.T."/>
            <person name="Hirsch A.M."/>
            <person name="Manyaka P."/>
            <person name="Maluk M."/>
            <person name="Lafos M."/>
            <person name="Crook M."/>
            <person name="Gross E."/>
            <person name="Simon M.F."/>
            <person name="Bueno dos Reis Junior F."/>
            <person name="Poole P.S."/>
            <person name="Venter S.N."/>
            <person name="James E.K."/>
        </authorList>
    </citation>
    <scope>NUCLEOTIDE SEQUENCE [LARGE SCALE GENOMIC DNA]</scope>
    <source>
        <strain evidence="2 3">JPY 581</strain>
    </source>
</reference>
<dbReference type="OrthoDB" id="9113921at2"/>
<organism evidence="2 3">
    <name type="scientific">Trinickia symbiotica</name>
    <dbReference type="NCBI Taxonomy" id="863227"/>
    <lineage>
        <taxon>Bacteria</taxon>
        <taxon>Pseudomonadati</taxon>
        <taxon>Pseudomonadota</taxon>
        <taxon>Betaproteobacteria</taxon>
        <taxon>Burkholderiales</taxon>
        <taxon>Burkholderiaceae</taxon>
        <taxon>Trinickia</taxon>
    </lineage>
</organism>
<dbReference type="EMBL" id="PNYC01000001">
    <property type="protein sequence ID" value="PMS38729.1"/>
    <property type="molecule type" value="Genomic_DNA"/>
</dbReference>
<evidence type="ECO:0000256" key="1">
    <source>
        <dbReference type="SAM" id="SignalP"/>
    </source>
</evidence>
<feature type="signal peptide" evidence="1">
    <location>
        <begin position="1"/>
        <end position="21"/>
    </location>
</feature>
<comment type="caution">
    <text evidence="2">The sequence shown here is derived from an EMBL/GenBank/DDBJ whole genome shotgun (WGS) entry which is preliminary data.</text>
</comment>
<gene>
    <name evidence="2" type="ORF">C0Z20_02450</name>
</gene>
<name>A0A2N7XAD6_9BURK</name>
<accession>A0A2N7XAD6</accession>